<evidence type="ECO:0000256" key="1">
    <source>
        <dbReference type="ARBA" id="ARBA00011245"/>
    </source>
</evidence>
<keyword evidence="4" id="KW-0653">Protein transport</keyword>
<name>A4BKL6_9GAMM</name>
<dbReference type="Proteomes" id="UP000005953">
    <property type="component" value="Unassembled WGS sequence"/>
</dbReference>
<feature type="chain" id="PRO_5002666616" description="Uncharacterized protein TP-0789 domain-containing protein" evidence="5">
    <location>
        <begin position="22"/>
        <end position="247"/>
    </location>
</feature>
<dbReference type="AlphaFoldDB" id="A4BKL6"/>
<accession>A4BKL6</accession>
<dbReference type="GO" id="GO:0015031">
    <property type="term" value="P:protein transport"/>
    <property type="evidence" value="ECO:0007669"/>
    <property type="project" value="UniProtKB-KW"/>
</dbReference>
<gene>
    <name evidence="7" type="ORF">MED297_18041</name>
</gene>
<feature type="signal peptide" evidence="5">
    <location>
        <begin position="1"/>
        <end position="21"/>
    </location>
</feature>
<sequence length="247" mass="28300">MSKVLFAGVLSAALVAGAALAESDPEAVELLEKVDNLYQQDNSYAVMTMDIQTPDFERSMTLESWSIGLDYSLVRVLEPKKEEGVATLKREDDMWNYLPKIRKVLKVPPSMMMGSWMGSDFTNDDLMREGSWVEEFDVTLSETEDLYTLDLNAKPETVTVWGQMQIDIDTESLLPVSQRYFDEDGTLMREMLFKEVKTFDGVTLPSVMELNPLNKPGHQTRVTYQEMSFDVDIDEDFFTLQNLRRSR</sequence>
<organism evidence="7 8">
    <name type="scientific">Reinekea blandensis MED297</name>
    <dbReference type="NCBI Taxonomy" id="314283"/>
    <lineage>
        <taxon>Bacteria</taxon>
        <taxon>Pseudomonadati</taxon>
        <taxon>Pseudomonadota</taxon>
        <taxon>Gammaproteobacteria</taxon>
        <taxon>Oceanospirillales</taxon>
        <taxon>Saccharospirillaceae</taxon>
        <taxon>Reinekea</taxon>
    </lineage>
</organism>
<dbReference type="InterPro" id="IPR052944">
    <property type="entry name" value="Sporulation_related"/>
</dbReference>
<dbReference type="RefSeq" id="WP_008044070.1">
    <property type="nucleotide sequence ID" value="NZ_CH724150.1"/>
</dbReference>
<dbReference type="CDD" id="cd16329">
    <property type="entry name" value="LolA_like"/>
    <property type="match status" value="1"/>
</dbReference>
<dbReference type="SUPFAM" id="SSF89392">
    <property type="entry name" value="Prokaryotic lipoproteins and lipoprotein localization factors"/>
    <property type="match status" value="1"/>
</dbReference>
<comment type="subunit">
    <text evidence="1">Monomer.</text>
</comment>
<keyword evidence="8" id="KW-1185">Reference proteome</keyword>
<dbReference type="EMBL" id="AAOE01000047">
    <property type="protein sequence ID" value="EAR07327.1"/>
    <property type="molecule type" value="Genomic_DNA"/>
</dbReference>
<keyword evidence="2" id="KW-0813">Transport</keyword>
<dbReference type="PANTHER" id="PTHR37507:SF2">
    <property type="entry name" value="SPORULATION PROTEIN YDCC"/>
    <property type="match status" value="1"/>
</dbReference>
<reference evidence="7 8" key="1">
    <citation type="submission" date="2006-02" db="EMBL/GenBank/DDBJ databases">
        <authorList>
            <person name="Pinhassi J."/>
            <person name="Pedros-Alio C."/>
            <person name="Ferriera S."/>
            <person name="Johnson J."/>
            <person name="Kravitz S."/>
            <person name="Halpern A."/>
            <person name="Remington K."/>
            <person name="Beeson K."/>
            <person name="Tran B."/>
            <person name="Rogers Y.-H."/>
            <person name="Friedman R."/>
            <person name="Venter J.C."/>
        </authorList>
    </citation>
    <scope>NUCLEOTIDE SEQUENCE [LARGE SCALE GENOMIC DNA]</scope>
    <source>
        <strain evidence="7 8">MED297</strain>
    </source>
</reference>
<evidence type="ECO:0000256" key="5">
    <source>
        <dbReference type="SAM" id="SignalP"/>
    </source>
</evidence>
<evidence type="ECO:0000256" key="4">
    <source>
        <dbReference type="ARBA" id="ARBA00022927"/>
    </source>
</evidence>
<evidence type="ECO:0000256" key="2">
    <source>
        <dbReference type="ARBA" id="ARBA00022448"/>
    </source>
</evidence>
<dbReference type="Gene3D" id="2.50.20.10">
    <property type="entry name" value="Lipoprotein localisation LolA/LolB/LppX"/>
    <property type="match status" value="1"/>
</dbReference>
<protein>
    <recommendedName>
        <fullName evidence="6">Uncharacterized protein TP-0789 domain-containing protein</fullName>
    </recommendedName>
</protein>
<keyword evidence="3 5" id="KW-0732">Signal</keyword>
<evidence type="ECO:0000259" key="6">
    <source>
        <dbReference type="Pfam" id="PF17131"/>
    </source>
</evidence>
<dbReference type="PANTHER" id="PTHR37507">
    <property type="entry name" value="SPORULATION PROTEIN YDCC"/>
    <property type="match status" value="1"/>
</dbReference>
<feature type="domain" description="Uncharacterized protein TP-0789" evidence="6">
    <location>
        <begin position="70"/>
        <end position="245"/>
    </location>
</feature>
<proteinExistence type="predicted"/>
<dbReference type="InterPro" id="IPR029046">
    <property type="entry name" value="LolA/LolB/LppX"/>
</dbReference>
<dbReference type="HOGENOM" id="CLU_074356_2_0_6"/>
<dbReference type="Pfam" id="PF17131">
    <property type="entry name" value="LolA_like"/>
    <property type="match status" value="1"/>
</dbReference>
<evidence type="ECO:0000313" key="8">
    <source>
        <dbReference type="Proteomes" id="UP000005953"/>
    </source>
</evidence>
<evidence type="ECO:0000256" key="3">
    <source>
        <dbReference type="ARBA" id="ARBA00022729"/>
    </source>
</evidence>
<comment type="caution">
    <text evidence="7">The sequence shown here is derived from an EMBL/GenBank/DDBJ whole genome shotgun (WGS) entry which is preliminary data.</text>
</comment>
<dbReference type="STRING" id="314283.MED297_18041"/>
<evidence type="ECO:0000313" key="7">
    <source>
        <dbReference type="EMBL" id="EAR07327.1"/>
    </source>
</evidence>
<dbReference type="OrthoDB" id="9803781at2"/>
<dbReference type="InterPro" id="IPR033399">
    <property type="entry name" value="TP_0789-like"/>
</dbReference>